<proteinExistence type="predicted"/>
<dbReference type="Gene3D" id="3.30.559.30">
    <property type="entry name" value="Nonribosomal peptide synthetase, condensation domain"/>
    <property type="match status" value="1"/>
</dbReference>
<dbReference type="RefSeq" id="WP_344585281.1">
    <property type="nucleotide sequence ID" value="NZ_BAAARK010000083.1"/>
</dbReference>
<dbReference type="SMART" id="SM00823">
    <property type="entry name" value="PKS_PP"/>
    <property type="match status" value="1"/>
</dbReference>
<comment type="caution">
    <text evidence="6">The sequence shown here is derived from an EMBL/GenBank/DDBJ whole genome shotgun (WGS) entry which is preliminary data.</text>
</comment>
<dbReference type="CDD" id="cd05930">
    <property type="entry name" value="A_NRPS"/>
    <property type="match status" value="1"/>
</dbReference>
<dbReference type="SUPFAM" id="SSF56801">
    <property type="entry name" value="Acetyl-CoA synthetase-like"/>
    <property type="match status" value="1"/>
</dbReference>
<evidence type="ECO:0000256" key="2">
    <source>
        <dbReference type="ARBA" id="ARBA00022450"/>
    </source>
</evidence>
<evidence type="ECO:0000256" key="3">
    <source>
        <dbReference type="ARBA" id="ARBA00022553"/>
    </source>
</evidence>
<reference evidence="6 7" key="1">
    <citation type="journal article" date="2019" name="Int. J. Syst. Evol. Microbiol.">
        <title>The Global Catalogue of Microorganisms (GCM) 10K type strain sequencing project: providing services to taxonomists for standard genome sequencing and annotation.</title>
        <authorList>
            <consortium name="The Broad Institute Genomics Platform"/>
            <consortium name="The Broad Institute Genome Sequencing Center for Infectious Disease"/>
            <person name="Wu L."/>
            <person name="Ma J."/>
        </authorList>
    </citation>
    <scope>NUCLEOTIDE SEQUENCE [LARGE SCALE GENOMIC DNA]</scope>
    <source>
        <strain evidence="6 7">JCM 16374</strain>
    </source>
</reference>
<dbReference type="InterPro" id="IPR023213">
    <property type="entry name" value="CAT-like_dom_sf"/>
</dbReference>
<dbReference type="PANTHER" id="PTHR45527">
    <property type="entry name" value="NONRIBOSOMAL PEPTIDE SYNTHETASE"/>
    <property type="match status" value="1"/>
</dbReference>
<keyword evidence="3" id="KW-0597">Phosphoprotein</keyword>
<dbReference type="Pfam" id="PF13193">
    <property type="entry name" value="AMP-binding_C"/>
    <property type="match status" value="1"/>
</dbReference>
<keyword evidence="2" id="KW-0596">Phosphopantetheine</keyword>
<comment type="cofactor">
    <cofactor evidence="1">
        <name>pantetheine 4'-phosphate</name>
        <dbReference type="ChEBI" id="CHEBI:47942"/>
    </cofactor>
</comment>
<sequence length="1057" mass="111784">MTDRPATPGQLRFFVLDQRDGRGTVLNHIVIEGALSPARLTDAVHVVLESQPALRTSLHMTPDGLTQRVHPASDVDIRVQESDTGESDLPALITSAGARFAHGAGPLCRVRVLTGRERTHCLIGTHHAIFDDDSAAVLLHQLSRAYEKGAPSLSPTPAMPAPEPEHATRLNEFWSAELANCPPDTALPFAGIADSTTSGTLTLDVGPDLLARMTALTRECGATPFVQLLAAAAVVTGWYTSRDDLVVATVTSGRSATDQGTIGCLQNTVPVRLRFDEADTEEVLVRTMDALFDAVDHAALPIEDILDTAGVRRLPGRKPLTQILCAQTTESAPLRTAGLDWRLTQSAPVEAEYDLALTLHHALDGTAQLQIGYRHAALTPQAAERFGQHLLQALCLLCTDGLPRPLAELSLLSPEEQAELAVLDGGPAPLAAAPVHELIDEHARRTPEETAVTAGDQSLTYAELAERAAKLADALIESGVSPGDRVGVCLPRTVNLVVALLAVWKSGAAYVPLDPEYPAERLRYMAEDAALAASVALKPLIPGIANLHPDAGSRTTTGGAPGTPRHAWPKVDVDDPAYLIYTSGSTGRPKGVVIRHANLCALFAAFDRELDGGPPPVTVAGTSLSFDISALELHWPLARGSSVLLTSHRAVTDAPVPDGALYQCTPTVARILATDPDGRRLLNRLGALLVGGEPLPADLARDLTALVPGPVLNCYGPTETTVWSTVWRGPKGADVPVRIGRPLLGERCHVVDAHGRRLPSGIPGRLMVAGAGVGDGYWRQPALTADRFAPLPEAGEQLAYDTGDMAVFESAADGLRFLSRGDGQVKVRGQRIELAEIESVLRGHPEVRDAAVAVDAGGTAVAAFVVPASPSTRTGELPEPADAAFAAELRAHATRWLTEVMAPTTWLLVPALPQLPNGKLDRAKVAAWSTARTAEFTERTPTHATATPAADSPEAVVLDAWTQVLGTQVTDLDATFFELGGNSLGLLRVLASLRTRHPALPAAVLFQHTTVRGLAAHLSAPGDDTATPTASDGEEPPRGRGASRAQALARWKRPAPR</sequence>
<evidence type="ECO:0000259" key="5">
    <source>
        <dbReference type="PROSITE" id="PS50075"/>
    </source>
</evidence>
<keyword evidence="7" id="KW-1185">Reference proteome</keyword>
<dbReference type="NCBIfam" id="TIGR01733">
    <property type="entry name" value="AA-adenyl-dom"/>
    <property type="match status" value="1"/>
</dbReference>
<dbReference type="InterPro" id="IPR042099">
    <property type="entry name" value="ANL_N_sf"/>
</dbReference>
<dbReference type="InterPro" id="IPR020806">
    <property type="entry name" value="PKS_PP-bd"/>
</dbReference>
<dbReference type="InterPro" id="IPR020845">
    <property type="entry name" value="AMP-binding_CS"/>
</dbReference>
<dbReference type="Gene3D" id="3.30.559.10">
    <property type="entry name" value="Chloramphenicol acetyltransferase-like domain"/>
    <property type="match status" value="1"/>
</dbReference>
<dbReference type="InterPro" id="IPR025110">
    <property type="entry name" value="AMP-bd_C"/>
</dbReference>
<dbReference type="SUPFAM" id="SSF52777">
    <property type="entry name" value="CoA-dependent acyltransferases"/>
    <property type="match status" value="2"/>
</dbReference>
<dbReference type="PROSITE" id="PS00455">
    <property type="entry name" value="AMP_BINDING"/>
    <property type="match status" value="1"/>
</dbReference>
<dbReference type="EMBL" id="BAAARK010000083">
    <property type="protein sequence ID" value="GAA2695304.1"/>
    <property type="molecule type" value="Genomic_DNA"/>
</dbReference>
<dbReference type="PROSITE" id="PS50075">
    <property type="entry name" value="CARRIER"/>
    <property type="match status" value="1"/>
</dbReference>
<name>A0ABN3T8G2_9ACTN</name>
<dbReference type="Proteomes" id="UP001500994">
    <property type="component" value="Unassembled WGS sequence"/>
</dbReference>
<dbReference type="PROSITE" id="PS00012">
    <property type="entry name" value="PHOSPHOPANTETHEINE"/>
    <property type="match status" value="1"/>
</dbReference>
<dbReference type="PRINTS" id="PR00154">
    <property type="entry name" value="AMPBINDING"/>
</dbReference>
<protein>
    <recommendedName>
        <fullName evidence="5">Carrier domain-containing protein</fullName>
    </recommendedName>
</protein>
<gene>
    <name evidence="6" type="ORF">GCM10009864_82680</name>
</gene>
<dbReference type="Pfam" id="PF00501">
    <property type="entry name" value="AMP-binding"/>
    <property type="match status" value="1"/>
</dbReference>
<dbReference type="InterPro" id="IPR045851">
    <property type="entry name" value="AMP-bd_C_sf"/>
</dbReference>
<dbReference type="InterPro" id="IPR006162">
    <property type="entry name" value="Ppantetheine_attach_site"/>
</dbReference>
<dbReference type="SUPFAM" id="SSF47336">
    <property type="entry name" value="ACP-like"/>
    <property type="match status" value="1"/>
</dbReference>
<dbReference type="InterPro" id="IPR001242">
    <property type="entry name" value="Condensation_dom"/>
</dbReference>
<evidence type="ECO:0000256" key="1">
    <source>
        <dbReference type="ARBA" id="ARBA00001957"/>
    </source>
</evidence>
<dbReference type="Pfam" id="PF00668">
    <property type="entry name" value="Condensation"/>
    <property type="match status" value="1"/>
</dbReference>
<evidence type="ECO:0000313" key="7">
    <source>
        <dbReference type="Proteomes" id="UP001500994"/>
    </source>
</evidence>
<dbReference type="Gene3D" id="3.40.50.12780">
    <property type="entry name" value="N-terminal domain of ligase-like"/>
    <property type="match status" value="1"/>
</dbReference>
<accession>A0ABN3T8G2</accession>
<dbReference type="InterPro" id="IPR009081">
    <property type="entry name" value="PP-bd_ACP"/>
</dbReference>
<dbReference type="InterPro" id="IPR036736">
    <property type="entry name" value="ACP-like_sf"/>
</dbReference>
<dbReference type="Gene3D" id="3.30.300.30">
    <property type="match status" value="1"/>
</dbReference>
<dbReference type="InterPro" id="IPR020459">
    <property type="entry name" value="AMP-binding"/>
</dbReference>
<evidence type="ECO:0000256" key="4">
    <source>
        <dbReference type="SAM" id="MobiDB-lite"/>
    </source>
</evidence>
<feature type="domain" description="Carrier" evidence="5">
    <location>
        <begin position="948"/>
        <end position="1022"/>
    </location>
</feature>
<organism evidence="6 7">
    <name type="scientific">Streptomyces lunalinharesii</name>
    <dbReference type="NCBI Taxonomy" id="333384"/>
    <lineage>
        <taxon>Bacteria</taxon>
        <taxon>Bacillati</taxon>
        <taxon>Actinomycetota</taxon>
        <taxon>Actinomycetes</taxon>
        <taxon>Kitasatosporales</taxon>
        <taxon>Streptomycetaceae</taxon>
        <taxon>Streptomyces</taxon>
    </lineage>
</organism>
<dbReference type="PANTHER" id="PTHR45527:SF1">
    <property type="entry name" value="FATTY ACID SYNTHASE"/>
    <property type="match status" value="1"/>
</dbReference>
<dbReference type="Pfam" id="PF00550">
    <property type="entry name" value="PP-binding"/>
    <property type="match status" value="1"/>
</dbReference>
<dbReference type="InterPro" id="IPR000873">
    <property type="entry name" value="AMP-dep_synth/lig_dom"/>
</dbReference>
<dbReference type="InterPro" id="IPR010071">
    <property type="entry name" value="AA_adenyl_dom"/>
</dbReference>
<dbReference type="Gene3D" id="1.10.1200.10">
    <property type="entry name" value="ACP-like"/>
    <property type="match status" value="1"/>
</dbReference>
<evidence type="ECO:0000313" key="6">
    <source>
        <dbReference type="EMBL" id="GAA2695304.1"/>
    </source>
</evidence>
<feature type="region of interest" description="Disordered" evidence="4">
    <location>
        <begin position="1018"/>
        <end position="1057"/>
    </location>
</feature>